<protein>
    <submittedName>
        <fullName evidence="1">Uncharacterized protein</fullName>
    </submittedName>
</protein>
<name>A0A1L3LTW6_9HYPH</name>
<evidence type="ECO:0000313" key="1">
    <source>
        <dbReference type="EMBL" id="APG93528.1"/>
    </source>
</evidence>
<dbReference type="AlphaFoldDB" id="A0A1L3LTW6"/>
<sequence>MAGRDHLRVDIFPADVANGDCPAVAILTTVIALDSLSKDEFFEG</sequence>
<dbReference type="Proteomes" id="UP000182306">
    <property type="component" value="Plasmid B"/>
</dbReference>
<gene>
    <name evidence="1" type="ORF">SAMCFNEI73_pB0331</name>
</gene>
<reference evidence="1 2" key="1">
    <citation type="submission" date="2015-10" db="EMBL/GenBank/DDBJ databases">
        <title>Genomic differences between typical nodule nitrogen-fixing rhizobial strains and those coming from bean seeds.</title>
        <authorList>
            <person name="Peralta H."/>
            <person name="Aguilar-Vera A."/>
            <person name="Diaz R."/>
            <person name="Mora Y."/>
            <person name="Martinez-Batallar G."/>
            <person name="Salazar E."/>
            <person name="Vargas-Lagunas C."/>
            <person name="Encarnacion S."/>
            <person name="Girard L."/>
            <person name="Mora J."/>
        </authorList>
    </citation>
    <scope>NUCLEOTIDE SEQUENCE [LARGE SCALE GENOMIC DNA]</scope>
    <source>
        <strain evidence="1 2">CFNEI 73</strain>
        <plasmid evidence="1 2">B</plasmid>
    </source>
</reference>
<dbReference type="KEGG" id="same:SAMCFNEI73_pB0331"/>
<proteinExistence type="predicted"/>
<organism evidence="1 2">
    <name type="scientific">Sinorhizobium americanum</name>
    <dbReference type="NCBI Taxonomy" id="194963"/>
    <lineage>
        <taxon>Bacteria</taxon>
        <taxon>Pseudomonadati</taxon>
        <taxon>Pseudomonadota</taxon>
        <taxon>Alphaproteobacteria</taxon>
        <taxon>Hyphomicrobiales</taxon>
        <taxon>Rhizobiaceae</taxon>
        <taxon>Sinorhizobium/Ensifer group</taxon>
        <taxon>Sinorhizobium</taxon>
    </lineage>
</organism>
<dbReference type="EMBL" id="CP013109">
    <property type="protein sequence ID" value="APG93528.1"/>
    <property type="molecule type" value="Genomic_DNA"/>
</dbReference>
<geneLocation type="plasmid" evidence="1 2">
    <name>B</name>
</geneLocation>
<keyword evidence="2" id="KW-1185">Reference proteome</keyword>
<evidence type="ECO:0000313" key="2">
    <source>
        <dbReference type="Proteomes" id="UP000182306"/>
    </source>
</evidence>
<keyword evidence="1" id="KW-0614">Plasmid</keyword>
<accession>A0A1L3LTW6</accession>